<dbReference type="Pfam" id="PF02606">
    <property type="entry name" value="LpxK"/>
    <property type="match status" value="1"/>
</dbReference>
<dbReference type="GO" id="GO:0009029">
    <property type="term" value="F:lipid-A 4'-kinase activity"/>
    <property type="evidence" value="ECO:0007669"/>
    <property type="project" value="UniProtKB-UniRule"/>
</dbReference>
<dbReference type="GO" id="GO:0005524">
    <property type="term" value="F:ATP binding"/>
    <property type="evidence" value="ECO:0007669"/>
    <property type="project" value="UniProtKB-UniRule"/>
</dbReference>
<keyword evidence="5 13" id="KW-0444">Lipid biosynthesis</keyword>
<dbReference type="EMBL" id="CP165718">
    <property type="protein sequence ID" value="XDV08693.1"/>
    <property type="molecule type" value="Genomic_DNA"/>
</dbReference>
<keyword evidence="9 13" id="KW-0418">Kinase</keyword>
<sequence length="342" mass="38366">MALQRAWYRPRLTWWLVLLLPLQALFVLLSNLRRWSYKIGLKRAYRAPVPVIVVGNISVGGTGKTPVTQALIAWLKDQGWQPAIISRGYGGQGPFPLLLDSNIDPAINARNSGDEPWLLAQRCQVPVAVGSNREQSIKLLLQQHPQINLIVSDDGLQHYALARDLELAVIDAERGLGNGWRLPMGPLREPQHRLQQVDLVVQNGTGEHCWGWPFSLQAGIWHQVATQQPMPLPPPPYVAVAGIGHPQRFFTTLRQLRIEPAACYPFADHYAYQASDFASMPANHTVLMTEKDAAKCRSFATENWYYLPVQAKFEHEFWLQLQQLLAPLAAQQQVAISTEANG</sequence>
<accession>A0AB39X7K9</accession>
<dbReference type="AlphaFoldDB" id="A0AB39X7K9"/>
<evidence type="ECO:0000256" key="4">
    <source>
        <dbReference type="ARBA" id="ARBA00016436"/>
    </source>
</evidence>
<dbReference type="InterPro" id="IPR003758">
    <property type="entry name" value="LpxK"/>
</dbReference>
<evidence type="ECO:0000256" key="6">
    <source>
        <dbReference type="ARBA" id="ARBA00022556"/>
    </source>
</evidence>
<dbReference type="InterPro" id="IPR027417">
    <property type="entry name" value="P-loop_NTPase"/>
</dbReference>
<evidence type="ECO:0000256" key="11">
    <source>
        <dbReference type="ARBA" id="ARBA00023098"/>
    </source>
</evidence>
<evidence type="ECO:0000256" key="12">
    <source>
        <dbReference type="ARBA" id="ARBA00029757"/>
    </source>
</evidence>
<evidence type="ECO:0000256" key="5">
    <source>
        <dbReference type="ARBA" id="ARBA00022516"/>
    </source>
</evidence>
<dbReference type="GO" id="GO:0009245">
    <property type="term" value="P:lipid A biosynthetic process"/>
    <property type="evidence" value="ECO:0007669"/>
    <property type="project" value="UniProtKB-UniRule"/>
</dbReference>
<dbReference type="GO" id="GO:0009244">
    <property type="term" value="P:lipopolysaccharide core region biosynthetic process"/>
    <property type="evidence" value="ECO:0007669"/>
    <property type="project" value="TreeGrafter"/>
</dbReference>
<dbReference type="GO" id="GO:0005886">
    <property type="term" value="C:plasma membrane"/>
    <property type="evidence" value="ECO:0007669"/>
    <property type="project" value="TreeGrafter"/>
</dbReference>
<feature type="binding site" evidence="13">
    <location>
        <begin position="58"/>
        <end position="65"/>
    </location>
    <ligand>
        <name>ATP</name>
        <dbReference type="ChEBI" id="CHEBI:30616"/>
    </ligand>
</feature>
<dbReference type="PANTHER" id="PTHR42724">
    <property type="entry name" value="TETRAACYLDISACCHARIDE 4'-KINASE"/>
    <property type="match status" value="1"/>
</dbReference>
<keyword evidence="14" id="KW-0472">Membrane</keyword>
<evidence type="ECO:0000256" key="3">
    <source>
        <dbReference type="ARBA" id="ARBA00012071"/>
    </source>
</evidence>
<keyword evidence="11 13" id="KW-0443">Lipid metabolism</keyword>
<dbReference type="EC" id="2.7.1.130" evidence="3 13"/>
<dbReference type="HAMAP" id="MF_00409">
    <property type="entry name" value="LpxK"/>
    <property type="match status" value="1"/>
</dbReference>
<protein>
    <recommendedName>
        <fullName evidence="4 13">Tetraacyldisaccharide 4'-kinase</fullName>
        <ecNumber evidence="3 13">2.7.1.130</ecNumber>
    </recommendedName>
    <alternativeName>
        <fullName evidence="12 13">Lipid A 4'-kinase</fullName>
    </alternativeName>
</protein>
<reference evidence="15" key="1">
    <citation type="submission" date="2024-07" db="EMBL/GenBank/DDBJ databases">
        <title>Whole genome sequence of bacterial strains from algal surface.</title>
        <authorList>
            <person name="Kumar P."/>
        </authorList>
    </citation>
    <scope>NUCLEOTIDE SEQUENCE</scope>
    <source>
        <strain evidence="15">PP-1MA</strain>
    </source>
</reference>
<keyword evidence="8 13" id="KW-0547">Nucleotide-binding</keyword>
<gene>
    <name evidence="13 15" type="primary">lpxK</name>
    <name evidence="15" type="ORF">AB8S08_07875</name>
</gene>
<keyword evidence="10 13" id="KW-0067">ATP-binding</keyword>
<name>A0AB39X7K9_9GAMM</name>
<comment type="pathway">
    <text evidence="2 13">Glycolipid biosynthesis; lipid IV(A) biosynthesis; lipid IV(A) from (3R)-3-hydroxytetradecanoyl-[acyl-carrier-protein] and UDP-N-acetyl-alpha-D-glucosamine: step 6/6.</text>
</comment>
<evidence type="ECO:0000256" key="7">
    <source>
        <dbReference type="ARBA" id="ARBA00022679"/>
    </source>
</evidence>
<evidence type="ECO:0000313" key="15">
    <source>
        <dbReference type="EMBL" id="XDV08693.1"/>
    </source>
</evidence>
<comment type="similarity">
    <text evidence="13">Belongs to the LpxK family.</text>
</comment>
<evidence type="ECO:0000256" key="1">
    <source>
        <dbReference type="ARBA" id="ARBA00002274"/>
    </source>
</evidence>
<keyword evidence="14" id="KW-0812">Transmembrane</keyword>
<keyword evidence="7 13" id="KW-0808">Transferase</keyword>
<evidence type="ECO:0000256" key="10">
    <source>
        <dbReference type="ARBA" id="ARBA00022840"/>
    </source>
</evidence>
<proteinExistence type="inferred from homology"/>
<dbReference type="RefSeq" id="WP_369742420.1">
    <property type="nucleotide sequence ID" value="NZ_CP165718.1"/>
</dbReference>
<evidence type="ECO:0000256" key="8">
    <source>
        <dbReference type="ARBA" id="ARBA00022741"/>
    </source>
</evidence>
<feature type="transmembrane region" description="Helical" evidence="14">
    <location>
        <begin position="12"/>
        <end position="32"/>
    </location>
</feature>
<keyword evidence="14" id="KW-1133">Transmembrane helix</keyword>
<evidence type="ECO:0000256" key="13">
    <source>
        <dbReference type="HAMAP-Rule" id="MF_00409"/>
    </source>
</evidence>
<evidence type="ECO:0000256" key="9">
    <source>
        <dbReference type="ARBA" id="ARBA00022777"/>
    </source>
</evidence>
<evidence type="ECO:0000256" key="14">
    <source>
        <dbReference type="SAM" id="Phobius"/>
    </source>
</evidence>
<dbReference type="NCBIfam" id="TIGR00682">
    <property type="entry name" value="lpxK"/>
    <property type="match status" value="1"/>
</dbReference>
<dbReference type="PANTHER" id="PTHR42724:SF1">
    <property type="entry name" value="TETRAACYLDISACCHARIDE 4'-KINASE, MITOCHONDRIAL-RELATED"/>
    <property type="match status" value="1"/>
</dbReference>
<comment type="catalytic activity">
    <reaction evidence="13">
        <text>a lipid A disaccharide + ATP = a lipid IVA + ADP + H(+)</text>
        <dbReference type="Rhea" id="RHEA:67840"/>
        <dbReference type="ChEBI" id="CHEBI:15378"/>
        <dbReference type="ChEBI" id="CHEBI:30616"/>
        <dbReference type="ChEBI" id="CHEBI:176343"/>
        <dbReference type="ChEBI" id="CHEBI:176425"/>
        <dbReference type="ChEBI" id="CHEBI:456216"/>
        <dbReference type="EC" id="2.7.1.130"/>
    </reaction>
</comment>
<comment type="function">
    <text evidence="1 13">Transfers the gamma-phosphate of ATP to the 4'-position of a tetraacyldisaccharide 1-phosphate intermediate (termed DS-1-P) to form tetraacyldisaccharide 1,4'-bis-phosphate (lipid IVA).</text>
</comment>
<evidence type="ECO:0000256" key="2">
    <source>
        <dbReference type="ARBA" id="ARBA00004870"/>
    </source>
</evidence>
<keyword evidence="6 13" id="KW-0441">Lipid A biosynthesis</keyword>
<dbReference type="SUPFAM" id="SSF52540">
    <property type="entry name" value="P-loop containing nucleoside triphosphate hydrolases"/>
    <property type="match status" value="1"/>
</dbReference>
<organism evidence="15">
    <name type="scientific">Pseudidiomarina sp. PP-1MA</name>
    <dbReference type="NCBI Taxonomy" id="3237706"/>
    <lineage>
        <taxon>Bacteria</taxon>
        <taxon>Pseudomonadati</taxon>
        <taxon>Pseudomonadota</taxon>
        <taxon>Gammaproteobacteria</taxon>
        <taxon>Alteromonadales</taxon>
        <taxon>Idiomarinaceae</taxon>
        <taxon>Pseudidiomarina</taxon>
    </lineage>
</organism>